<dbReference type="InterPro" id="IPR018201">
    <property type="entry name" value="Ketoacyl_synth_AS"/>
</dbReference>
<dbReference type="InterPro" id="IPR016035">
    <property type="entry name" value="Acyl_Trfase/lysoPLipase"/>
</dbReference>
<evidence type="ECO:0000256" key="5">
    <source>
        <dbReference type="ARBA" id="ARBA00023002"/>
    </source>
</evidence>
<dbReference type="Pfam" id="PF08242">
    <property type="entry name" value="Methyltransf_12"/>
    <property type="match status" value="1"/>
</dbReference>
<dbReference type="Gene3D" id="3.40.47.10">
    <property type="match status" value="1"/>
</dbReference>
<keyword evidence="1" id="KW-0596">Phosphopantetheine</keyword>
<keyword evidence="2" id="KW-0597">Phosphoprotein</keyword>
<dbReference type="InterPro" id="IPR049551">
    <property type="entry name" value="PKS_DH_C"/>
</dbReference>
<dbReference type="Pfam" id="PF23297">
    <property type="entry name" value="ACP_SdgA_C"/>
    <property type="match status" value="1"/>
</dbReference>
<dbReference type="CDD" id="cd02440">
    <property type="entry name" value="AdoMet_MTases"/>
    <property type="match status" value="1"/>
</dbReference>
<dbReference type="Gene3D" id="3.40.50.150">
    <property type="entry name" value="Vaccinia Virus protein VP39"/>
    <property type="match status" value="1"/>
</dbReference>
<dbReference type="GO" id="GO:0004312">
    <property type="term" value="F:fatty acid synthase activity"/>
    <property type="evidence" value="ECO:0007669"/>
    <property type="project" value="TreeGrafter"/>
</dbReference>
<feature type="active site" description="Proton acceptor; for dehydratase activity" evidence="8">
    <location>
        <position position="998"/>
    </location>
</feature>
<dbReference type="InterPro" id="IPR009081">
    <property type="entry name" value="PP-bd_ACP"/>
</dbReference>
<evidence type="ECO:0000256" key="9">
    <source>
        <dbReference type="SAM" id="MobiDB-lite"/>
    </source>
</evidence>
<evidence type="ECO:0000256" key="8">
    <source>
        <dbReference type="PROSITE-ProRule" id="PRU01363"/>
    </source>
</evidence>
<dbReference type="InterPro" id="IPR032821">
    <property type="entry name" value="PKS_assoc"/>
</dbReference>
<dbReference type="InterPro" id="IPR042104">
    <property type="entry name" value="PKS_dehydratase_sf"/>
</dbReference>
<dbReference type="STRING" id="1209931.A0A135T070"/>
<feature type="domain" description="Ketosynthase family 3 (KS3)" evidence="11">
    <location>
        <begin position="29"/>
        <end position="472"/>
    </location>
</feature>
<dbReference type="Gene3D" id="1.10.1200.10">
    <property type="entry name" value="ACP-like"/>
    <property type="match status" value="1"/>
</dbReference>
<sequence length="2564" mass="280370">MAPYMSHGASSSELSCPVESIQSPKGGPVEPIAVIGMSCKFSGNATTPDKLWQLVVEGRDGWSPIPKSRFNADAFFDKDHAKIGMSNVLGGHFLKDDVSRFDASFFNFTAEIANAMDPQIRLLLESVFESSENGEKSVWCSGILVLTSILLAGVTLQQLSGSDTSVFVGSFSRDYHDTLLRDPDTLPRTTLTGNGVAMMSSRISHFFNLRGPSLTTDTGCSASLAALHLAVNSIRNGESRMAIVGASNLLLNPDPFIVMSGLGVLGADGRCFAWDSRANGYGRGEGIATLLLKPLQEALADGDPVHAVIRETAINQDGKTPTITSPSSEAQEELIRACYRRAGLDPSQTAYVEAHMTGTPTGDPIEAAAISRVFGKGRSVDKPVLVGSIKTNLGHLEASSGIAGVIKAIMMLKNEMIPPNLNYEEANHKIDMKSLGVKVPLKAQDWPEGMPRRVSVNNYGYGGTNGHVIIDSASEHVNQCRSMALKKTGPRLIVMSSKDSIVTAQMVNNLKDYLEARKASGQKLDPDNLAYTLQTHRSHFPWRVAISSSDCEASLIKALVNPVKKAVTLAKDPPRIGFVFNGQGAQWHAMGRELIPVYSVFRKALLQADVILGDYGADWSLVDELQRDEKSTRVNEPRLSQPVCVALQVCLVELLKSWGIQPTAVTSHSSGEIAAAYAAGALTFEEALGVAYFRGVLTEKYHDASRGAGGMMAVGLGAEDAWAYLAKNGVTKGIVTVACVNSPSSVTLSGDLDAIESLEKRFSEDQIFARALKVKSAYHSHHMLPMAEEYLRKLQEIIQPKLKWQKLIYSSPVTGNLIEAPEKLGPQHWVNNLLWPVLFSQSFEKMCLSNGSQEANVDFILELGPHSALAGPIRQICKIPALKGLNLPYASGLVRGQNAVVSIQAAAGALWCKGSPVDLSAVNCQEDYTSLRVISDLPSYPWNHTNSFWQESRLNVAHRMRKHVRHELVGSLLPGPSSSSPIWRHFLKANDLPWLRDHLVQSDIVYPGAGGISMAIEALRQYSEVPAETLDGYCLRGIQISNALVIPDTEAGIEVQLSLHPCDDKNLEPGWYEFSLKSPSSDGNSWNEHIRGCISQRQKSKAALPSVVDGGDAIGQANSAHPLEVEIDYLFARLRKMGLQHGPTFQNMLGIQANDSSSKFQFKVADVNSSSYHLLHPTTLDSIFQGAYSALSSEDFQNSMVMPRAIQHIYVSQAITSTPHYKFESLATIDRCDKSGFRSSITTHELNNPGALILEVKGLFCQAVGGAGLDQQEKEPPKLLFKMHWHPDFSLMPKDQRKGPLRFDVDPSELSVNKKLVRAAWYFIRDAIQDLGPDETALRNMEWYHRSLYDWMEVNYKAGLDGKLARGSASWAKTSQGMRNMLVDEVAAQSVNGRLLCRVGKNLSRILRRQVAPLEVMMEGNLLYEFYEKALRCNRSYEQVQKLVHMYSMKHPRAKVLEIGGGTGGCTRSVLNGLSDDTPDRRHRFASYTFTDVSAGFFEAAAKKFDDFGDMISFKKLDIEVDPVEQSFEAGSYDLIVACQVLHATKNMEKTMRNVSKLLKKGGQLILVETTKDTLDVQLIFGALPGWWLAEEAERKGGPNLTLDHWGRVLANTGFSGIDLDVRDMEDDANYSFSVMTSTAVAPPAFPSEVFLLNSVESVSVDWVQDLKCQIQSKTGVSCKATDWRSVDATDKVCIMLEEAVAPLLSRLSRDDFTRVQRFLTTARGVLWVTRGSLIDGADPDMALHSGLLRTLRMEDAGRRYISLDLESTEPYWSPKNAELIGDVFRASFDFSLNSYEIDCEYAVKDSVLHMTRIYNDESENIALAPESAEKVPEIRPFGTRGEGLNLQMEVGTPGLLDSLRFREVDLQDLYEDQIEIEPRAFGLNFRDVLVALGQLDETIMGYECSGIVTRLGPDAEKNSGLKVGDRVCAILRGHWASRVLINWPCAVRVPDSMSFEEAATIPMVFATAYHGLFDIGRLSKGESVLIHAATGGVGQAAVMLAKQQGARIFATVGTEAKRDFVMKEFGIPKDEIFSSRDSSFGPALMAATGGKGVDVVLNSLAGPLLKETWDCMARFGRFVEIGKRDIEAAKNLDMSPLRGAVTFAAVDLFQLGKFKGHVVQDVLRSVMEMFSRGDLRVVSPMTTFSISEVDQAFRLMQSGKHLGKIVVRPQQTDLVKAIPSSAPARLSEDTSYLIAGGMGGIGQSIARWMARDLGCKNLIILSRNARTHPSCAALITDLETSGCRAFVQNCDVSNETDFRRVVDEAGRSFPPVRGVIQAAMTLNDAIFPNMTYEQWQAATGPKIAATWNMHNHLPDLDFFILLSSLTGLGGNTSQANYSAGGTFQDAFAKYRTSQGLPAVSIDLASIQEVGFVANTEGVAERLTKTGLADIGEASLLKIVETAIQTPSRPVDLSQLITGILEFEETSTVAWVNDTRFSSLRTNHNSQSGTRGRTDRKGVTAARLSDSLQSATSSTGAVALILDALISKLSEMFALDAAEIDKKHPVSRYGVDSLIAVELRNWLVSSTGAETTSIFDVLHSPSLSVLAEKIGEKSRYVSTLVKAS</sequence>
<dbReference type="Pfam" id="PF02801">
    <property type="entry name" value="Ketoacyl-synt_C"/>
    <property type="match status" value="1"/>
</dbReference>
<dbReference type="Pfam" id="PF08659">
    <property type="entry name" value="KR"/>
    <property type="match status" value="1"/>
</dbReference>
<keyword evidence="4" id="KW-0521">NADP</keyword>
<dbReference type="InterPro" id="IPR056501">
    <property type="entry name" value="NAD-bd_HRPKS_sdrA"/>
</dbReference>
<dbReference type="SUPFAM" id="SSF53335">
    <property type="entry name" value="S-adenosyl-L-methionine-dependent methyltransferases"/>
    <property type="match status" value="1"/>
</dbReference>
<dbReference type="InterPro" id="IPR049900">
    <property type="entry name" value="PKS_mFAS_DH"/>
</dbReference>
<evidence type="ECO:0000256" key="2">
    <source>
        <dbReference type="ARBA" id="ARBA00022553"/>
    </source>
</evidence>
<evidence type="ECO:0000256" key="6">
    <source>
        <dbReference type="ARBA" id="ARBA00023268"/>
    </source>
</evidence>
<evidence type="ECO:0000256" key="3">
    <source>
        <dbReference type="ARBA" id="ARBA00022679"/>
    </source>
</evidence>
<evidence type="ECO:0000256" key="7">
    <source>
        <dbReference type="ARBA" id="ARBA00023315"/>
    </source>
</evidence>
<dbReference type="Gene3D" id="3.90.180.10">
    <property type="entry name" value="Medium-chain alcohol dehydrogenases, catalytic domain"/>
    <property type="match status" value="1"/>
</dbReference>
<dbReference type="PANTHER" id="PTHR43775:SF29">
    <property type="entry name" value="ASPERFURANONE POLYKETIDE SYNTHASE AFOG-RELATED"/>
    <property type="match status" value="1"/>
</dbReference>
<dbReference type="SUPFAM" id="SSF52151">
    <property type="entry name" value="FabD/lysophospholipase-like"/>
    <property type="match status" value="1"/>
</dbReference>
<dbReference type="Gene3D" id="3.10.129.110">
    <property type="entry name" value="Polyketide synthase dehydratase"/>
    <property type="match status" value="1"/>
</dbReference>
<dbReference type="Pfam" id="PF13602">
    <property type="entry name" value="ADH_zinc_N_2"/>
    <property type="match status" value="1"/>
</dbReference>
<dbReference type="InterPro" id="IPR011032">
    <property type="entry name" value="GroES-like_sf"/>
</dbReference>
<dbReference type="InterPro" id="IPR020807">
    <property type="entry name" value="PKS_DH"/>
</dbReference>
<evidence type="ECO:0000259" key="12">
    <source>
        <dbReference type="PROSITE" id="PS52019"/>
    </source>
</evidence>
<dbReference type="GO" id="GO:0030639">
    <property type="term" value="P:polyketide biosynthetic process"/>
    <property type="evidence" value="ECO:0007669"/>
    <property type="project" value="UniProtKB-ARBA"/>
</dbReference>
<dbReference type="CDD" id="cd00833">
    <property type="entry name" value="PKS"/>
    <property type="match status" value="1"/>
</dbReference>
<dbReference type="SUPFAM" id="SSF47336">
    <property type="entry name" value="ACP-like"/>
    <property type="match status" value="1"/>
</dbReference>
<dbReference type="SMART" id="SM00827">
    <property type="entry name" value="PKS_AT"/>
    <property type="match status" value="1"/>
</dbReference>
<dbReference type="GO" id="GO:0004315">
    <property type="term" value="F:3-oxoacyl-[acyl-carrier-protein] synthase activity"/>
    <property type="evidence" value="ECO:0007669"/>
    <property type="project" value="InterPro"/>
</dbReference>
<dbReference type="PROSITE" id="PS52019">
    <property type="entry name" value="PKS_MFAS_DH"/>
    <property type="match status" value="1"/>
</dbReference>
<feature type="region of interest" description="N-terminal hotdog fold" evidence="8">
    <location>
        <begin position="966"/>
        <end position="1101"/>
    </location>
</feature>
<dbReference type="OrthoDB" id="329835at2759"/>
<keyword evidence="3" id="KW-0808">Transferase</keyword>
<proteinExistence type="predicted"/>
<dbReference type="GO" id="GO:0006633">
    <property type="term" value="P:fatty acid biosynthetic process"/>
    <property type="evidence" value="ECO:0007669"/>
    <property type="project" value="InterPro"/>
</dbReference>
<dbReference type="SMART" id="SM00826">
    <property type="entry name" value="PKS_DH"/>
    <property type="match status" value="1"/>
</dbReference>
<feature type="domain" description="PKS/mFAS DH" evidence="12">
    <location>
        <begin position="966"/>
        <end position="1270"/>
    </location>
</feature>
<dbReference type="SUPFAM" id="SSF50129">
    <property type="entry name" value="GroES-like"/>
    <property type="match status" value="1"/>
</dbReference>
<dbReference type="InterPro" id="IPR020843">
    <property type="entry name" value="ER"/>
</dbReference>
<feature type="active site" description="Proton donor; for dehydratase activity" evidence="8">
    <location>
        <position position="1181"/>
    </location>
</feature>
<dbReference type="Pfam" id="PF08240">
    <property type="entry name" value="ADH_N"/>
    <property type="match status" value="1"/>
</dbReference>
<comment type="caution">
    <text evidence="13">The sequence shown here is derived from an EMBL/GenBank/DDBJ whole genome shotgun (WGS) entry which is preliminary data.</text>
</comment>
<evidence type="ECO:0000256" key="4">
    <source>
        <dbReference type="ARBA" id="ARBA00022857"/>
    </source>
</evidence>
<dbReference type="SUPFAM" id="SSF51735">
    <property type="entry name" value="NAD(P)-binding Rossmann-fold domains"/>
    <property type="match status" value="2"/>
</dbReference>
<dbReference type="Pfam" id="PF14765">
    <property type="entry name" value="PS-DH"/>
    <property type="match status" value="1"/>
</dbReference>
<dbReference type="InterPro" id="IPR050091">
    <property type="entry name" value="PKS_NRPS_Biosynth_Enz"/>
</dbReference>
<keyword evidence="14" id="KW-1185">Reference proteome</keyword>
<accession>A0A135T070</accession>
<feature type="domain" description="Carrier" evidence="10">
    <location>
        <begin position="2476"/>
        <end position="2554"/>
    </location>
</feature>
<dbReference type="InterPro" id="IPR016036">
    <property type="entry name" value="Malonyl_transacylase_ACP-bd"/>
</dbReference>
<dbReference type="InterPro" id="IPR016039">
    <property type="entry name" value="Thiolase-like"/>
</dbReference>
<dbReference type="Gene3D" id="3.40.50.720">
    <property type="entry name" value="NAD(P)-binding Rossmann-like Domain"/>
    <property type="match status" value="1"/>
</dbReference>
<evidence type="ECO:0000256" key="1">
    <source>
        <dbReference type="ARBA" id="ARBA00022450"/>
    </source>
</evidence>
<dbReference type="InterPro" id="IPR036736">
    <property type="entry name" value="ACP-like_sf"/>
</dbReference>
<dbReference type="CDD" id="cd05195">
    <property type="entry name" value="enoyl_red"/>
    <property type="match status" value="1"/>
</dbReference>
<organism evidence="13 14">
    <name type="scientific">Colletotrichum salicis</name>
    <dbReference type="NCBI Taxonomy" id="1209931"/>
    <lineage>
        <taxon>Eukaryota</taxon>
        <taxon>Fungi</taxon>
        <taxon>Dikarya</taxon>
        <taxon>Ascomycota</taxon>
        <taxon>Pezizomycotina</taxon>
        <taxon>Sordariomycetes</taxon>
        <taxon>Hypocreomycetidae</taxon>
        <taxon>Glomerellales</taxon>
        <taxon>Glomerellaceae</taxon>
        <taxon>Colletotrichum</taxon>
        <taxon>Colletotrichum acutatum species complex</taxon>
    </lineage>
</organism>
<dbReference type="GO" id="GO:0031177">
    <property type="term" value="F:phosphopantetheine binding"/>
    <property type="evidence" value="ECO:0007669"/>
    <property type="project" value="InterPro"/>
</dbReference>
<dbReference type="SMART" id="SM00823">
    <property type="entry name" value="PKS_PP"/>
    <property type="match status" value="1"/>
</dbReference>
<dbReference type="InterPro" id="IPR029063">
    <property type="entry name" value="SAM-dependent_MTases_sf"/>
</dbReference>
<reference evidence="13 14" key="1">
    <citation type="submission" date="2014-02" db="EMBL/GenBank/DDBJ databases">
        <title>The genome sequence of Colletotrichum salicis CBS 607.94.</title>
        <authorList>
            <person name="Baroncelli R."/>
            <person name="Thon M.R."/>
        </authorList>
    </citation>
    <scope>NUCLEOTIDE SEQUENCE [LARGE SCALE GENOMIC DNA]</scope>
    <source>
        <strain evidence="13 14">CBS 607.94</strain>
    </source>
</reference>
<dbReference type="GO" id="GO:0016491">
    <property type="term" value="F:oxidoreductase activity"/>
    <property type="evidence" value="ECO:0007669"/>
    <property type="project" value="UniProtKB-KW"/>
</dbReference>
<dbReference type="PROSITE" id="PS50075">
    <property type="entry name" value="CARRIER"/>
    <property type="match status" value="1"/>
</dbReference>
<dbReference type="InterPro" id="IPR049552">
    <property type="entry name" value="PKS_DH_N"/>
</dbReference>
<dbReference type="Pfam" id="PF00109">
    <property type="entry name" value="ketoacyl-synt"/>
    <property type="match status" value="2"/>
</dbReference>
<dbReference type="InterPro" id="IPR057326">
    <property type="entry name" value="KR_dom"/>
</dbReference>
<dbReference type="PROSITE" id="PS52004">
    <property type="entry name" value="KS3_2"/>
    <property type="match status" value="1"/>
</dbReference>
<dbReference type="SMART" id="SM00822">
    <property type="entry name" value="PKS_KR"/>
    <property type="match status" value="1"/>
</dbReference>
<dbReference type="Gene3D" id="3.40.366.10">
    <property type="entry name" value="Malonyl-Coenzyme A Acyl Carrier Protein, domain 2"/>
    <property type="match status" value="1"/>
</dbReference>
<dbReference type="InterPro" id="IPR014043">
    <property type="entry name" value="Acyl_transferase_dom"/>
</dbReference>
<dbReference type="GO" id="GO:1901336">
    <property type="term" value="P:lactone biosynthetic process"/>
    <property type="evidence" value="ECO:0007669"/>
    <property type="project" value="UniProtKB-ARBA"/>
</dbReference>
<keyword evidence="6" id="KW-0511">Multifunctional enzyme</keyword>
<dbReference type="FunFam" id="3.40.50.720:FF:000209">
    <property type="entry name" value="Polyketide synthase Pks12"/>
    <property type="match status" value="1"/>
</dbReference>
<dbReference type="SMART" id="SM00829">
    <property type="entry name" value="PKS_ER"/>
    <property type="match status" value="1"/>
</dbReference>
<dbReference type="PROSITE" id="PS00012">
    <property type="entry name" value="PHOSPHOPANTETHEINE"/>
    <property type="match status" value="1"/>
</dbReference>
<name>A0A135T070_9PEZI</name>
<protein>
    <submittedName>
        <fullName evidence="13">Type I polyketide synthase</fullName>
    </submittedName>
</protein>
<dbReference type="InterPro" id="IPR020841">
    <property type="entry name" value="PKS_Beta-ketoAc_synthase_dom"/>
</dbReference>
<feature type="region of interest" description="C-terminal hotdog fold" evidence="8">
    <location>
        <begin position="1119"/>
        <end position="1270"/>
    </location>
</feature>
<dbReference type="SUPFAM" id="SSF55048">
    <property type="entry name" value="Probable ACP-binding domain of malonyl-CoA ACP transacylase"/>
    <property type="match status" value="1"/>
</dbReference>
<dbReference type="Pfam" id="PF23114">
    <property type="entry name" value="NAD-bd_HRPKS_sdrA"/>
    <property type="match status" value="1"/>
</dbReference>
<dbReference type="InterPro" id="IPR014031">
    <property type="entry name" value="Ketoacyl_synth_C"/>
</dbReference>
<dbReference type="InterPro" id="IPR036291">
    <property type="entry name" value="NAD(P)-bd_dom_sf"/>
</dbReference>
<dbReference type="EMBL" id="JFFI01002161">
    <property type="protein sequence ID" value="KXH41515.1"/>
    <property type="molecule type" value="Genomic_DNA"/>
</dbReference>
<keyword evidence="5" id="KW-0560">Oxidoreductase</keyword>
<dbReference type="InterPro" id="IPR001227">
    <property type="entry name" value="Ac_transferase_dom_sf"/>
</dbReference>
<evidence type="ECO:0000313" key="14">
    <source>
        <dbReference type="Proteomes" id="UP000070121"/>
    </source>
</evidence>
<dbReference type="Pfam" id="PF21089">
    <property type="entry name" value="PKS_DH_N"/>
    <property type="match status" value="1"/>
</dbReference>
<dbReference type="InterPro" id="IPR020806">
    <property type="entry name" value="PKS_PP-bd"/>
</dbReference>
<dbReference type="InterPro" id="IPR014030">
    <property type="entry name" value="Ketoacyl_synth_N"/>
</dbReference>
<dbReference type="SMART" id="SM00825">
    <property type="entry name" value="PKS_KS"/>
    <property type="match status" value="1"/>
</dbReference>
<dbReference type="InterPro" id="IPR013154">
    <property type="entry name" value="ADH-like_N"/>
</dbReference>
<dbReference type="Pfam" id="PF16197">
    <property type="entry name" value="KAsynt_C_assoc"/>
    <property type="match status" value="1"/>
</dbReference>
<dbReference type="Pfam" id="PF00698">
    <property type="entry name" value="Acyl_transf_1"/>
    <property type="match status" value="1"/>
</dbReference>
<dbReference type="SUPFAM" id="SSF53901">
    <property type="entry name" value="Thiolase-like"/>
    <property type="match status" value="1"/>
</dbReference>
<feature type="region of interest" description="Disordered" evidence="9">
    <location>
        <begin position="1"/>
        <end position="22"/>
    </location>
</feature>
<dbReference type="PANTHER" id="PTHR43775">
    <property type="entry name" value="FATTY ACID SYNTHASE"/>
    <property type="match status" value="1"/>
</dbReference>
<dbReference type="InterPro" id="IPR013968">
    <property type="entry name" value="PKS_KR"/>
</dbReference>
<dbReference type="InterPro" id="IPR013217">
    <property type="entry name" value="Methyltransf_12"/>
</dbReference>
<dbReference type="InterPro" id="IPR006162">
    <property type="entry name" value="Ppantetheine_attach_site"/>
</dbReference>
<evidence type="ECO:0000313" key="13">
    <source>
        <dbReference type="EMBL" id="KXH41515.1"/>
    </source>
</evidence>
<keyword evidence="7" id="KW-0012">Acyltransferase</keyword>
<dbReference type="Proteomes" id="UP000070121">
    <property type="component" value="Unassembled WGS sequence"/>
</dbReference>
<evidence type="ECO:0000259" key="11">
    <source>
        <dbReference type="PROSITE" id="PS52004"/>
    </source>
</evidence>
<evidence type="ECO:0000259" key="10">
    <source>
        <dbReference type="PROSITE" id="PS50075"/>
    </source>
</evidence>
<dbReference type="PROSITE" id="PS00606">
    <property type="entry name" value="KS3_1"/>
    <property type="match status" value="1"/>
</dbReference>
<gene>
    <name evidence="13" type="ORF">CSAL01_06400</name>
</gene>